<evidence type="ECO:0000313" key="1">
    <source>
        <dbReference type="EMBL" id="HIZ65995.1"/>
    </source>
</evidence>
<evidence type="ECO:0000313" key="2">
    <source>
        <dbReference type="Proteomes" id="UP000824056"/>
    </source>
</evidence>
<dbReference type="EMBL" id="DXBG01000205">
    <property type="protein sequence ID" value="HIZ65995.1"/>
    <property type="molecule type" value="Genomic_DNA"/>
</dbReference>
<dbReference type="Proteomes" id="UP000824056">
    <property type="component" value="Unassembled WGS sequence"/>
</dbReference>
<dbReference type="AlphaFoldDB" id="A0A9D2FT32"/>
<gene>
    <name evidence="1" type="ORF">H9809_08895</name>
</gene>
<proteinExistence type="predicted"/>
<name>A0A9D2FT32_9FIRM</name>
<sequence length="104" mass="12461">MRKLTKISLITALVLFLTGTLLLAGGLVCGANHRDFVKGLEKNSRFQNFISRFTDRDWDTWDELDELDELDRLDELDDIESWQEWRDFWDNWGHEEGDYHHIEF</sequence>
<comment type="caution">
    <text evidence="1">The sequence shown here is derived from an EMBL/GenBank/DDBJ whole genome shotgun (WGS) entry which is preliminary data.</text>
</comment>
<organism evidence="1 2">
    <name type="scientific">Candidatus Blautia pullicola</name>
    <dbReference type="NCBI Taxonomy" id="2838498"/>
    <lineage>
        <taxon>Bacteria</taxon>
        <taxon>Bacillati</taxon>
        <taxon>Bacillota</taxon>
        <taxon>Clostridia</taxon>
        <taxon>Lachnospirales</taxon>
        <taxon>Lachnospiraceae</taxon>
        <taxon>Blautia</taxon>
    </lineage>
</organism>
<reference evidence="1" key="2">
    <citation type="submission" date="2021-04" db="EMBL/GenBank/DDBJ databases">
        <authorList>
            <person name="Gilroy R."/>
        </authorList>
    </citation>
    <scope>NUCLEOTIDE SEQUENCE</scope>
    <source>
        <strain evidence="1">1068</strain>
    </source>
</reference>
<reference evidence="1" key="1">
    <citation type="journal article" date="2021" name="PeerJ">
        <title>Extensive microbial diversity within the chicken gut microbiome revealed by metagenomics and culture.</title>
        <authorList>
            <person name="Gilroy R."/>
            <person name="Ravi A."/>
            <person name="Getino M."/>
            <person name="Pursley I."/>
            <person name="Horton D.L."/>
            <person name="Alikhan N.F."/>
            <person name="Baker D."/>
            <person name="Gharbi K."/>
            <person name="Hall N."/>
            <person name="Watson M."/>
            <person name="Adriaenssens E.M."/>
            <person name="Foster-Nyarko E."/>
            <person name="Jarju S."/>
            <person name="Secka A."/>
            <person name="Antonio M."/>
            <person name="Oren A."/>
            <person name="Chaudhuri R.R."/>
            <person name="La Ragione R."/>
            <person name="Hildebrand F."/>
            <person name="Pallen M.J."/>
        </authorList>
    </citation>
    <scope>NUCLEOTIDE SEQUENCE</scope>
    <source>
        <strain evidence="1">1068</strain>
    </source>
</reference>
<protein>
    <submittedName>
        <fullName evidence="1">Uncharacterized protein</fullName>
    </submittedName>
</protein>
<accession>A0A9D2FT32</accession>